<proteinExistence type="predicted"/>
<reference evidence="3" key="1">
    <citation type="journal article" date="2019" name="Nat. Commun.">
        <title>The genome of broomcorn millet.</title>
        <authorList>
            <person name="Zou C."/>
            <person name="Miki D."/>
            <person name="Li D."/>
            <person name="Tang Q."/>
            <person name="Xiao L."/>
            <person name="Rajput S."/>
            <person name="Deng P."/>
            <person name="Jia W."/>
            <person name="Huang R."/>
            <person name="Zhang M."/>
            <person name="Sun Y."/>
            <person name="Hu J."/>
            <person name="Fu X."/>
            <person name="Schnable P.S."/>
            <person name="Li F."/>
            <person name="Zhang H."/>
            <person name="Feng B."/>
            <person name="Zhu X."/>
            <person name="Liu R."/>
            <person name="Schnable J.C."/>
            <person name="Zhu J.-K."/>
            <person name="Zhang H."/>
        </authorList>
    </citation>
    <scope>NUCLEOTIDE SEQUENCE [LARGE SCALE GENOMIC DNA]</scope>
</reference>
<sequence>MVVVTARKQQYVLCGLYWGYTKTTTPELAENGFFVLDVVASVVAAEYTVCSPLGKDDQCHELAWSLDTQMHPTSIGHVVMEPKWAGRMFNCSGNISPTWCLSLSCTFYVLEWNMEAGFWQRLCARYDVRAAVLRAPLGAGRLGAAHPRLHHRRHGRRRWRAALRLRAALRRLPEDPDAEEIWPSGEPAGGGSSCCGGRRDGRRRREERGQQRWLRRS</sequence>
<dbReference type="Proteomes" id="UP000275267">
    <property type="component" value="Unassembled WGS sequence"/>
</dbReference>
<keyword evidence="3" id="KW-1185">Reference proteome</keyword>
<organism evidence="2 3">
    <name type="scientific">Panicum miliaceum</name>
    <name type="common">Proso millet</name>
    <name type="synonym">Broomcorn millet</name>
    <dbReference type="NCBI Taxonomy" id="4540"/>
    <lineage>
        <taxon>Eukaryota</taxon>
        <taxon>Viridiplantae</taxon>
        <taxon>Streptophyta</taxon>
        <taxon>Embryophyta</taxon>
        <taxon>Tracheophyta</taxon>
        <taxon>Spermatophyta</taxon>
        <taxon>Magnoliopsida</taxon>
        <taxon>Liliopsida</taxon>
        <taxon>Poales</taxon>
        <taxon>Poaceae</taxon>
        <taxon>PACMAD clade</taxon>
        <taxon>Panicoideae</taxon>
        <taxon>Panicodae</taxon>
        <taxon>Paniceae</taxon>
        <taxon>Panicinae</taxon>
        <taxon>Panicum</taxon>
        <taxon>Panicum sect. Panicum</taxon>
    </lineage>
</organism>
<dbReference type="OrthoDB" id="10554687at2759"/>
<dbReference type="EMBL" id="PQIB02000017">
    <property type="protein sequence ID" value="RLM59149.1"/>
    <property type="molecule type" value="Genomic_DNA"/>
</dbReference>
<name>A0A3L6PPA8_PANMI</name>
<evidence type="ECO:0000313" key="3">
    <source>
        <dbReference type="Proteomes" id="UP000275267"/>
    </source>
</evidence>
<comment type="caution">
    <text evidence="2">The sequence shown here is derived from an EMBL/GenBank/DDBJ whole genome shotgun (WGS) entry which is preliminary data.</text>
</comment>
<evidence type="ECO:0000313" key="2">
    <source>
        <dbReference type="EMBL" id="RLM59149.1"/>
    </source>
</evidence>
<dbReference type="GO" id="GO:0009975">
    <property type="term" value="F:cyclase activity"/>
    <property type="evidence" value="ECO:0007669"/>
    <property type="project" value="TreeGrafter"/>
</dbReference>
<feature type="region of interest" description="Disordered" evidence="1">
    <location>
        <begin position="177"/>
        <end position="217"/>
    </location>
</feature>
<dbReference type="PANTHER" id="PTHR31045">
    <property type="entry name" value="PLAC8 FAMILY PROTEIN-RELATED"/>
    <property type="match status" value="1"/>
</dbReference>
<gene>
    <name evidence="2" type="ORF">C2845_PM18G09330</name>
</gene>
<feature type="compositionally biased region" description="Basic and acidic residues" evidence="1">
    <location>
        <begin position="197"/>
        <end position="210"/>
    </location>
</feature>
<dbReference type="PANTHER" id="PTHR31045:SF3">
    <property type="entry name" value="OS12G0109700 PROTEIN"/>
    <property type="match status" value="1"/>
</dbReference>
<accession>A0A3L6PPA8</accession>
<dbReference type="AlphaFoldDB" id="A0A3L6PPA8"/>
<dbReference type="STRING" id="4540.A0A3L6PPA8"/>
<evidence type="ECO:0000256" key="1">
    <source>
        <dbReference type="SAM" id="MobiDB-lite"/>
    </source>
</evidence>
<protein>
    <submittedName>
        <fullName evidence="2">Uncharacterized protein</fullName>
    </submittedName>
</protein>
<dbReference type="GO" id="GO:0051762">
    <property type="term" value="P:sesquiterpene biosynthetic process"/>
    <property type="evidence" value="ECO:0007669"/>
    <property type="project" value="TreeGrafter"/>
</dbReference>